<dbReference type="Gene3D" id="3.40.50.1820">
    <property type="entry name" value="alpha/beta hydrolase"/>
    <property type="match status" value="1"/>
</dbReference>
<reference evidence="3 4" key="1">
    <citation type="submission" date="2021-02" db="EMBL/GenBank/DDBJ databases">
        <title>Niveibacterium changnyeongensis HC41.</title>
        <authorList>
            <person name="Kang M."/>
        </authorList>
    </citation>
    <scope>NUCLEOTIDE SEQUENCE [LARGE SCALE GENOMIC DNA]</scope>
    <source>
        <strain evidence="3 4">HC41</strain>
    </source>
</reference>
<evidence type="ECO:0000313" key="3">
    <source>
        <dbReference type="EMBL" id="QSI75441.1"/>
    </source>
</evidence>
<feature type="domain" description="AB hydrolase-1" evidence="2">
    <location>
        <begin position="4"/>
        <end position="223"/>
    </location>
</feature>
<dbReference type="EMBL" id="CP071060">
    <property type="protein sequence ID" value="QSI75441.1"/>
    <property type="molecule type" value="Genomic_DNA"/>
</dbReference>
<dbReference type="Pfam" id="PF12697">
    <property type="entry name" value="Abhydrolase_6"/>
    <property type="match status" value="1"/>
</dbReference>
<dbReference type="InterPro" id="IPR029058">
    <property type="entry name" value="AB_hydrolase_fold"/>
</dbReference>
<accession>A0ABX7M103</accession>
<keyword evidence="4" id="KW-1185">Reference proteome</keyword>
<gene>
    <name evidence="3" type="ORF">JY500_13075</name>
</gene>
<dbReference type="SUPFAM" id="SSF53474">
    <property type="entry name" value="alpha/beta-Hydrolases"/>
    <property type="match status" value="1"/>
</dbReference>
<keyword evidence="1 3" id="KW-0378">Hydrolase</keyword>
<protein>
    <submittedName>
        <fullName evidence="3">Alpha/beta fold hydrolase</fullName>
    </submittedName>
</protein>
<organism evidence="3 4">
    <name type="scientific">Niveibacterium microcysteis</name>
    <dbReference type="NCBI Taxonomy" id="2811415"/>
    <lineage>
        <taxon>Bacteria</taxon>
        <taxon>Pseudomonadati</taxon>
        <taxon>Pseudomonadota</taxon>
        <taxon>Betaproteobacteria</taxon>
        <taxon>Rhodocyclales</taxon>
        <taxon>Rhodocyclaceae</taxon>
        <taxon>Niveibacterium</taxon>
    </lineage>
</organism>
<dbReference type="InterPro" id="IPR050266">
    <property type="entry name" value="AB_hydrolase_sf"/>
</dbReference>
<dbReference type="PANTHER" id="PTHR43798:SF31">
    <property type="entry name" value="AB HYDROLASE SUPERFAMILY PROTEIN YCLE"/>
    <property type="match status" value="1"/>
</dbReference>
<sequence>MQAWHGWGFDPAAFDPLRAALGDGCELVTPALTAPASGDFNAWVAELAGQVSANEVLLGWSLGAMLAMAAVAAGARPRALVLIGGSPRFVTSAAWPHGLDASTVTAFQTGIAAQPDRTMKRFLALQTLGDSQRSAGQAALEHALETDPAKLSPALSALIGADLRTQVRHIGVPALLLHGENDALMPMAAANWLSAQLPHAQLQLFPQCGHAPHVTHARGVAEALQRFLGALPDA</sequence>
<name>A0ABX7M103_9RHOO</name>
<dbReference type="GO" id="GO:0016787">
    <property type="term" value="F:hydrolase activity"/>
    <property type="evidence" value="ECO:0007669"/>
    <property type="project" value="UniProtKB-KW"/>
</dbReference>
<dbReference type="RefSeq" id="WP_206253003.1">
    <property type="nucleotide sequence ID" value="NZ_CP071060.1"/>
</dbReference>
<dbReference type="Proteomes" id="UP000663570">
    <property type="component" value="Chromosome"/>
</dbReference>
<dbReference type="PANTHER" id="PTHR43798">
    <property type="entry name" value="MONOACYLGLYCEROL LIPASE"/>
    <property type="match status" value="1"/>
</dbReference>
<proteinExistence type="predicted"/>
<dbReference type="InterPro" id="IPR000073">
    <property type="entry name" value="AB_hydrolase_1"/>
</dbReference>
<evidence type="ECO:0000256" key="1">
    <source>
        <dbReference type="ARBA" id="ARBA00022801"/>
    </source>
</evidence>
<evidence type="ECO:0000259" key="2">
    <source>
        <dbReference type="Pfam" id="PF12697"/>
    </source>
</evidence>
<evidence type="ECO:0000313" key="4">
    <source>
        <dbReference type="Proteomes" id="UP000663570"/>
    </source>
</evidence>